<evidence type="ECO:0000313" key="1">
    <source>
        <dbReference type="EMBL" id="KAH6929803.1"/>
    </source>
</evidence>
<protein>
    <submittedName>
        <fullName evidence="1">Uncharacterized protein</fullName>
    </submittedName>
</protein>
<accession>A0ACB7S4J2</accession>
<dbReference type="EMBL" id="CM023485">
    <property type="protein sequence ID" value="KAH6929803.1"/>
    <property type="molecule type" value="Genomic_DNA"/>
</dbReference>
<gene>
    <name evidence="1" type="ORF">HPB50_005890</name>
</gene>
<name>A0ACB7S4J2_HYAAI</name>
<sequence length="211" mass="22692">MNQSVDSVDLSRRQRSGEVLGTRVGNPSSRSGPPSHALAEDSDSLWADEGGRTSSSARAPYERWRELREQPVKRVPSSGQASAGRGDGRASHSAGTRRAEPNELERRLYGKKRKKAAGRTSLADSVARELLNSSKSRGARGARATPLSSFPLRVVPAFVCSRLTLVATRGGLAPRLLPVDEIRFLHCFRWMSDATAASAKAQEAAAAVESL</sequence>
<reference evidence="1" key="1">
    <citation type="submission" date="2020-05" db="EMBL/GenBank/DDBJ databases">
        <title>Large-scale comparative analyses of tick genomes elucidate their genetic diversity and vector capacities.</title>
        <authorList>
            <person name="Jia N."/>
            <person name="Wang J."/>
            <person name="Shi W."/>
            <person name="Du L."/>
            <person name="Sun Y."/>
            <person name="Zhan W."/>
            <person name="Jiang J."/>
            <person name="Wang Q."/>
            <person name="Zhang B."/>
            <person name="Ji P."/>
            <person name="Sakyi L.B."/>
            <person name="Cui X."/>
            <person name="Yuan T."/>
            <person name="Jiang B."/>
            <person name="Yang W."/>
            <person name="Lam T.T.-Y."/>
            <person name="Chang Q."/>
            <person name="Ding S."/>
            <person name="Wang X."/>
            <person name="Zhu J."/>
            <person name="Ruan X."/>
            <person name="Zhao L."/>
            <person name="Wei J."/>
            <person name="Que T."/>
            <person name="Du C."/>
            <person name="Cheng J."/>
            <person name="Dai P."/>
            <person name="Han X."/>
            <person name="Huang E."/>
            <person name="Gao Y."/>
            <person name="Liu J."/>
            <person name="Shao H."/>
            <person name="Ye R."/>
            <person name="Li L."/>
            <person name="Wei W."/>
            <person name="Wang X."/>
            <person name="Wang C."/>
            <person name="Yang T."/>
            <person name="Huo Q."/>
            <person name="Li W."/>
            <person name="Guo W."/>
            <person name="Chen H."/>
            <person name="Zhou L."/>
            <person name="Ni X."/>
            <person name="Tian J."/>
            <person name="Zhou Y."/>
            <person name="Sheng Y."/>
            <person name="Liu T."/>
            <person name="Pan Y."/>
            <person name="Xia L."/>
            <person name="Li J."/>
            <person name="Zhao F."/>
            <person name="Cao W."/>
        </authorList>
    </citation>
    <scope>NUCLEOTIDE SEQUENCE</scope>
    <source>
        <strain evidence="1">Hyas-2018</strain>
    </source>
</reference>
<dbReference type="Proteomes" id="UP000821845">
    <property type="component" value="Chromosome 5"/>
</dbReference>
<comment type="caution">
    <text evidence="1">The sequence shown here is derived from an EMBL/GenBank/DDBJ whole genome shotgun (WGS) entry which is preliminary data.</text>
</comment>
<keyword evidence="2" id="KW-1185">Reference proteome</keyword>
<organism evidence="1 2">
    <name type="scientific">Hyalomma asiaticum</name>
    <name type="common">Tick</name>
    <dbReference type="NCBI Taxonomy" id="266040"/>
    <lineage>
        <taxon>Eukaryota</taxon>
        <taxon>Metazoa</taxon>
        <taxon>Ecdysozoa</taxon>
        <taxon>Arthropoda</taxon>
        <taxon>Chelicerata</taxon>
        <taxon>Arachnida</taxon>
        <taxon>Acari</taxon>
        <taxon>Parasitiformes</taxon>
        <taxon>Ixodida</taxon>
        <taxon>Ixodoidea</taxon>
        <taxon>Ixodidae</taxon>
        <taxon>Hyalomminae</taxon>
        <taxon>Hyalomma</taxon>
    </lineage>
</organism>
<proteinExistence type="predicted"/>
<evidence type="ECO:0000313" key="2">
    <source>
        <dbReference type="Proteomes" id="UP000821845"/>
    </source>
</evidence>